<dbReference type="CDD" id="cd02440">
    <property type="entry name" value="AdoMet_MTases"/>
    <property type="match status" value="1"/>
</dbReference>
<accession>A0A381Y7C9</accession>
<dbReference type="SUPFAM" id="SSF53335">
    <property type="entry name" value="S-adenosyl-L-methionine-dependent methyltransferases"/>
    <property type="match status" value="1"/>
</dbReference>
<dbReference type="Gene3D" id="3.40.50.150">
    <property type="entry name" value="Vaccinia Virus protein VP39"/>
    <property type="match status" value="1"/>
</dbReference>
<name>A0A381Y7C9_9ZZZZ</name>
<dbReference type="InterPro" id="IPR013216">
    <property type="entry name" value="Methyltransf_11"/>
</dbReference>
<dbReference type="EMBL" id="UINC01017455">
    <property type="protein sequence ID" value="SVA72383.1"/>
    <property type="molecule type" value="Genomic_DNA"/>
</dbReference>
<sequence length="277" mass="31695">METRKKPTKSRGAIDESSWDKYALYQRAVQEPEADIEFIDEVFTTRFGRKPHSLREDFCGTAYLACEWVKHDPANRAIGVDLDPESISWALATNAKDLSEVQAQCLTLHQGDVVDVGSESADVLVAFNFSYYSIRTRAELLRYFQAAYSNIKQEGLFILDIYGGPEAQELVEETTVHDGFHYLWDQDEFDPIHSRMACHIHFESSKGQRIQRAFSYDWRLWTILEVREALDEAGFTATEVYWEGIDEDSSEGNGVFTLQETAENTESWIAYIVGAKE</sequence>
<feature type="domain" description="Methyltransferase type 11" evidence="1">
    <location>
        <begin position="59"/>
        <end position="158"/>
    </location>
</feature>
<dbReference type="Gene3D" id="2.20.25.110">
    <property type="entry name" value="S-adenosyl-L-methionine-dependent methyltransferases"/>
    <property type="match status" value="1"/>
</dbReference>
<dbReference type="PANTHER" id="PTHR37211:SF1">
    <property type="entry name" value="EXPRESSED PROTEIN"/>
    <property type="match status" value="1"/>
</dbReference>
<protein>
    <recommendedName>
        <fullName evidence="1">Methyltransferase type 11 domain-containing protein</fullName>
    </recommendedName>
</protein>
<evidence type="ECO:0000259" key="1">
    <source>
        <dbReference type="Pfam" id="PF08241"/>
    </source>
</evidence>
<proteinExistence type="predicted"/>
<evidence type="ECO:0000313" key="2">
    <source>
        <dbReference type="EMBL" id="SVA72383.1"/>
    </source>
</evidence>
<organism evidence="2">
    <name type="scientific">marine metagenome</name>
    <dbReference type="NCBI Taxonomy" id="408172"/>
    <lineage>
        <taxon>unclassified sequences</taxon>
        <taxon>metagenomes</taxon>
        <taxon>ecological metagenomes</taxon>
    </lineage>
</organism>
<dbReference type="InterPro" id="IPR029063">
    <property type="entry name" value="SAM-dependent_MTases_sf"/>
</dbReference>
<gene>
    <name evidence="2" type="ORF">METZ01_LOCUS125237</name>
</gene>
<dbReference type="PANTHER" id="PTHR37211">
    <property type="entry name" value="EXPRESSED PROTEIN"/>
    <property type="match status" value="1"/>
</dbReference>
<dbReference type="GO" id="GO:0008757">
    <property type="term" value="F:S-adenosylmethionine-dependent methyltransferase activity"/>
    <property type="evidence" value="ECO:0007669"/>
    <property type="project" value="InterPro"/>
</dbReference>
<reference evidence="2" key="1">
    <citation type="submission" date="2018-05" db="EMBL/GenBank/DDBJ databases">
        <authorList>
            <person name="Lanie J.A."/>
            <person name="Ng W.-L."/>
            <person name="Kazmierczak K.M."/>
            <person name="Andrzejewski T.M."/>
            <person name="Davidsen T.M."/>
            <person name="Wayne K.J."/>
            <person name="Tettelin H."/>
            <person name="Glass J.I."/>
            <person name="Rusch D."/>
            <person name="Podicherti R."/>
            <person name="Tsui H.-C.T."/>
            <person name="Winkler M.E."/>
        </authorList>
    </citation>
    <scope>NUCLEOTIDE SEQUENCE</scope>
</reference>
<dbReference type="AlphaFoldDB" id="A0A381Y7C9"/>
<dbReference type="Pfam" id="PF08241">
    <property type="entry name" value="Methyltransf_11"/>
    <property type="match status" value="1"/>
</dbReference>